<dbReference type="KEGG" id="pco:PHACADRAFT_251723"/>
<keyword evidence="3" id="KW-1185">Reference proteome</keyword>
<accession>K5WF09</accession>
<sequence length="319" mass="36171">MSEEQGTRRHGRVNVAPEAVPEDRTHEEPLAEKSRSANTQQTRSRSSAQTQQQTYQQHRPFEVIEASAPEECTVQPPSSTLDLQKRKRGITMPGSLFPRSPSLDPTPAPQKAEDRQVHFMARHDEVKLELPSAPTMNEIAEEPEEPPDLSQFPRPFEHDEGDNPFLPTGMTPALVERITSNTEDAKRFLEDFTASPRSSPIPDTPIPTRTAPPRRLLIESPIGPEAPVNVLPVLSVKAKGKQKATEPEEVYEEGNSKVLRVRGKERELLEVQEEHQQKEQDRADDPETTIILEERGRDKERIRELEAELVVLKRQVCRY</sequence>
<feature type="compositionally biased region" description="Low complexity" evidence="1">
    <location>
        <begin position="39"/>
        <end position="58"/>
    </location>
</feature>
<name>K5WF09_PHACS</name>
<feature type="compositionally biased region" description="Low complexity" evidence="1">
    <location>
        <begin position="195"/>
        <end position="215"/>
    </location>
</feature>
<dbReference type="GeneID" id="18915305"/>
<evidence type="ECO:0000313" key="3">
    <source>
        <dbReference type="Proteomes" id="UP000008370"/>
    </source>
</evidence>
<gene>
    <name evidence="2" type="ORF">PHACADRAFT_251723</name>
</gene>
<dbReference type="EMBL" id="JH930470">
    <property type="protein sequence ID" value="EKM57845.1"/>
    <property type="molecule type" value="Genomic_DNA"/>
</dbReference>
<dbReference type="RefSeq" id="XP_007393188.1">
    <property type="nucleotide sequence ID" value="XM_007393126.1"/>
</dbReference>
<feature type="region of interest" description="Disordered" evidence="1">
    <location>
        <begin position="1"/>
        <end position="113"/>
    </location>
</feature>
<evidence type="ECO:0000313" key="2">
    <source>
        <dbReference type="EMBL" id="EKM57845.1"/>
    </source>
</evidence>
<feature type="region of interest" description="Disordered" evidence="1">
    <location>
        <begin position="189"/>
        <end position="226"/>
    </location>
</feature>
<feature type="compositionally biased region" description="Basic and acidic residues" evidence="1">
    <location>
        <begin position="271"/>
        <end position="285"/>
    </location>
</feature>
<dbReference type="OrthoDB" id="3256736at2759"/>
<feature type="region of interest" description="Disordered" evidence="1">
    <location>
        <begin position="271"/>
        <end position="297"/>
    </location>
</feature>
<organism evidence="2 3">
    <name type="scientific">Phanerochaete carnosa (strain HHB-10118-sp)</name>
    <name type="common">White-rot fungus</name>
    <name type="synonym">Peniophora carnosa</name>
    <dbReference type="NCBI Taxonomy" id="650164"/>
    <lineage>
        <taxon>Eukaryota</taxon>
        <taxon>Fungi</taxon>
        <taxon>Dikarya</taxon>
        <taxon>Basidiomycota</taxon>
        <taxon>Agaricomycotina</taxon>
        <taxon>Agaricomycetes</taxon>
        <taxon>Polyporales</taxon>
        <taxon>Phanerochaetaceae</taxon>
        <taxon>Phanerochaete</taxon>
    </lineage>
</organism>
<protein>
    <submittedName>
        <fullName evidence="2">Uncharacterized protein</fullName>
    </submittedName>
</protein>
<dbReference type="Proteomes" id="UP000008370">
    <property type="component" value="Unassembled WGS sequence"/>
</dbReference>
<feature type="compositionally biased region" description="Basic and acidic residues" evidence="1">
    <location>
        <begin position="21"/>
        <end position="35"/>
    </location>
</feature>
<dbReference type="InParanoid" id="K5WF09"/>
<dbReference type="AlphaFoldDB" id="K5WF09"/>
<dbReference type="HOGENOM" id="CLU_871865_0_0_1"/>
<reference evidence="2 3" key="1">
    <citation type="journal article" date="2012" name="BMC Genomics">
        <title>Comparative genomics of the white-rot fungi, Phanerochaete carnosa and P. chrysosporium, to elucidate the genetic basis of the distinct wood types they colonize.</title>
        <authorList>
            <person name="Suzuki H."/>
            <person name="MacDonald J."/>
            <person name="Syed K."/>
            <person name="Salamov A."/>
            <person name="Hori C."/>
            <person name="Aerts A."/>
            <person name="Henrissat B."/>
            <person name="Wiebenga A."/>
            <person name="vanKuyk P.A."/>
            <person name="Barry K."/>
            <person name="Lindquist E."/>
            <person name="LaButti K."/>
            <person name="Lapidus A."/>
            <person name="Lucas S."/>
            <person name="Coutinho P."/>
            <person name="Gong Y."/>
            <person name="Samejima M."/>
            <person name="Mahadevan R."/>
            <person name="Abou-Zaid M."/>
            <person name="de Vries R.P."/>
            <person name="Igarashi K."/>
            <person name="Yadav J.S."/>
            <person name="Grigoriev I.V."/>
            <person name="Master E.R."/>
        </authorList>
    </citation>
    <scope>NUCLEOTIDE SEQUENCE [LARGE SCALE GENOMIC DNA]</scope>
    <source>
        <strain evidence="2 3">HHB-10118-sp</strain>
    </source>
</reference>
<evidence type="ECO:0000256" key="1">
    <source>
        <dbReference type="SAM" id="MobiDB-lite"/>
    </source>
</evidence>
<feature type="region of interest" description="Disordered" evidence="1">
    <location>
        <begin position="140"/>
        <end position="170"/>
    </location>
</feature>
<proteinExistence type="predicted"/>